<dbReference type="OMA" id="KNMCKAA"/>
<evidence type="ECO:0000259" key="2">
    <source>
        <dbReference type="Pfam" id="PF08639"/>
    </source>
</evidence>
<dbReference type="RefSeq" id="XP_022465149.1">
    <property type="nucleotide sequence ID" value="XM_022608678.1"/>
</dbReference>
<dbReference type="Gene3D" id="1.20.58.2130">
    <property type="match status" value="2"/>
</dbReference>
<sequence>MEEWVVIGMVSRLRNDVVASLANPKILQKQLLSNKTQRMLDESLFHSKYLLRDAQNDLYFLLEQYNPTFCLLYEISRVIAGNIHTVPNSRSSHSFVTEERRNYHNIEPSRLVKLWHEDLTVHNEMVLDELDMTPPNCIKPAKIERRYLPASDDPHNYIQAKYYDILFSFQTPLVYFVKSNLPRLKNMCKAAFGQPYVNHYQNLILELLLCIPKFDERYNKTAILTSDYVIDNKHGLVQRDDCLKKYGLNNVSENKDVFDDVIKLMKAREIKLQLILLLELIHINKLDTNFTNFEKVSKSRFKKRSINVMRGRGVPLTRKRKNKAKKKEEESKQNNYISEAVTDYCEQLDIYVDKLAIVELLIEAEVSSEQVATEDRTDLQELKKNIVTRSNEASSVGFTSYILVPYFNKAVPNTVKFIMKKFKGPSLTKRHIPEQQSSSQKLDSSLVTKSPPSVGSGLNPASRRNSTYSLSRKSSTASVLSLSSRPALERHVTLTSLTSDLLELNSTTSNLKEFLEAENQTIRNPSLLSRTKSDIVMNNLQKRQLPVTSVKGVPSKHSQHTSTTAASSNGRLSTAKAESSFRRVGKRKVVASNGIDPHASDQNVNVLEVIATPLKCNNVAQRKKNEYMLNSIVESPPNIQAGNVRHNSAEVQVTATPLTQTSQTQRRPSSHEIIASDQKEDTVPTDAISRNDSIQSKKKVRRRLFGP</sequence>
<dbReference type="PANTHER" id="PTHR28067">
    <property type="entry name" value="DNA REPLICATION REGULATOR SLD3"/>
    <property type="match status" value="1"/>
</dbReference>
<dbReference type="GO" id="GO:0006270">
    <property type="term" value="P:DNA replication initiation"/>
    <property type="evidence" value="ECO:0007669"/>
    <property type="project" value="EnsemblFungi"/>
</dbReference>
<dbReference type="InterPro" id="IPR013948">
    <property type="entry name" value="DNA_replication_reg_Sld3_C"/>
</dbReference>
<dbReference type="GO" id="GO:0003682">
    <property type="term" value="F:chromatin binding"/>
    <property type="evidence" value="ECO:0007669"/>
    <property type="project" value="EnsemblFungi"/>
</dbReference>
<dbReference type="KEGG" id="kng:KNAG_0F02380"/>
<organism evidence="4 5">
    <name type="scientific">Huiozyma naganishii (strain ATCC MYA-139 / BCRC 22969 / CBS 8797 / KCTC 17520 / NBRC 10181 / NCYC 3082 / Yp74L-3)</name>
    <name type="common">Yeast</name>
    <name type="synonym">Kazachstania naganishii</name>
    <dbReference type="NCBI Taxonomy" id="1071383"/>
    <lineage>
        <taxon>Eukaryota</taxon>
        <taxon>Fungi</taxon>
        <taxon>Dikarya</taxon>
        <taxon>Ascomycota</taxon>
        <taxon>Saccharomycotina</taxon>
        <taxon>Saccharomycetes</taxon>
        <taxon>Saccharomycetales</taxon>
        <taxon>Saccharomycetaceae</taxon>
        <taxon>Huiozyma</taxon>
    </lineage>
</organism>
<dbReference type="PANTHER" id="PTHR28067:SF1">
    <property type="entry name" value="DNA REPLICATION REGULATOR SLD3"/>
    <property type="match status" value="1"/>
</dbReference>
<feature type="domain" description="Sld3 N-terminal" evidence="3">
    <location>
        <begin position="6"/>
        <end position="117"/>
    </location>
</feature>
<dbReference type="GO" id="GO:0000785">
    <property type="term" value="C:chromatin"/>
    <property type="evidence" value="ECO:0007669"/>
    <property type="project" value="EnsemblFungi"/>
</dbReference>
<dbReference type="GO" id="GO:0000727">
    <property type="term" value="P:double-strand break repair via break-induced replication"/>
    <property type="evidence" value="ECO:0007669"/>
    <property type="project" value="EnsemblFungi"/>
</dbReference>
<feature type="region of interest" description="Disordered" evidence="1">
    <location>
        <begin position="428"/>
        <end position="470"/>
    </location>
</feature>
<feature type="compositionally biased region" description="Polar residues" evidence="1">
    <location>
        <begin position="441"/>
        <end position="453"/>
    </location>
</feature>
<dbReference type="Proteomes" id="UP000006310">
    <property type="component" value="Chromosome 6"/>
</dbReference>
<proteinExistence type="predicted"/>
<feature type="compositionally biased region" description="Polar residues" evidence="1">
    <location>
        <begin position="655"/>
        <end position="667"/>
    </location>
</feature>
<dbReference type="Pfam" id="PF08639">
    <property type="entry name" value="Sld3_STD"/>
    <property type="match status" value="1"/>
</dbReference>
<evidence type="ECO:0008006" key="6">
    <source>
        <dbReference type="Google" id="ProtNLM"/>
    </source>
</evidence>
<evidence type="ECO:0000259" key="3">
    <source>
        <dbReference type="Pfam" id="PF18523"/>
    </source>
</evidence>
<dbReference type="InterPro" id="IPR042511">
    <property type="entry name" value="Sld3"/>
</dbReference>
<dbReference type="OrthoDB" id="5395343at2759"/>
<dbReference type="AlphaFoldDB" id="J7RMW2"/>
<dbReference type="GO" id="GO:0031261">
    <property type="term" value="C:DNA replication preinitiation complex"/>
    <property type="evidence" value="ECO:0007669"/>
    <property type="project" value="EnsemblFungi"/>
</dbReference>
<feature type="compositionally biased region" description="Basic residues" evidence="1">
    <location>
        <begin position="696"/>
        <end position="707"/>
    </location>
</feature>
<reference evidence="4 5" key="1">
    <citation type="journal article" date="2011" name="Proc. Natl. Acad. Sci. U.S.A.">
        <title>Evolutionary erosion of yeast sex chromosomes by mating-type switching accidents.</title>
        <authorList>
            <person name="Gordon J.L."/>
            <person name="Armisen D."/>
            <person name="Proux-Wera E."/>
            <person name="Oheigeartaigh S.S."/>
            <person name="Byrne K.P."/>
            <person name="Wolfe K.H."/>
        </authorList>
    </citation>
    <scope>NUCLEOTIDE SEQUENCE [LARGE SCALE GENOMIC DNA]</scope>
    <source>
        <strain evidence="5">ATCC MYA-139 / BCRC 22969 / CBS 8797 / CCRC 22969 / KCTC 17520 / NBRC 10181 / NCYC 3082</strain>
    </source>
</reference>
<reference evidence="5" key="2">
    <citation type="submission" date="2012-08" db="EMBL/GenBank/DDBJ databases">
        <title>Genome sequence of Kazachstania naganishii.</title>
        <authorList>
            <person name="Gordon J.L."/>
            <person name="Armisen D."/>
            <person name="Proux-Wera E."/>
            <person name="OhEigeartaigh S.S."/>
            <person name="Byrne K.P."/>
            <person name="Wolfe K.H."/>
        </authorList>
    </citation>
    <scope>NUCLEOTIDE SEQUENCE [LARGE SCALE GENOMIC DNA]</scope>
    <source>
        <strain evidence="5">ATCC MYA-139 / BCRC 22969 / CBS 8797 / CCRC 22969 / KCTC 17520 / NBRC 10181 / NCYC 3082</strain>
    </source>
</reference>
<dbReference type="EMBL" id="HE978319">
    <property type="protein sequence ID" value="CCK70903.1"/>
    <property type="molecule type" value="Genomic_DNA"/>
</dbReference>
<evidence type="ECO:0000256" key="1">
    <source>
        <dbReference type="SAM" id="MobiDB-lite"/>
    </source>
</evidence>
<feature type="region of interest" description="Disordered" evidence="1">
    <location>
        <begin position="547"/>
        <end position="580"/>
    </location>
</feature>
<evidence type="ECO:0000313" key="5">
    <source>
        <dbReference type="Proteomes" id="UP000006310"/>
    </source>
</evidence>
<feature type="domain" description="DNA replication regulator Sld3 C-terminal" evidence="2">
    <location>
        <begin position="153"/>
        <end position="683"/>
    </location>
</feature>
<gene>
    <name evidence="4" type="primary">KNAG0F02380</name>
    <name evidence="4" type="ordered locus">KNAG_0F02380</name>
</gene>
<protein>
    <recommendedName>
        <fullName evidence="6">DNA replication regulator Sld3 C-terminal domain-containing protein</fullName>
    </recommendedName>
</protein>
<accession>J7RMW2</accession>
<dbReference type="eggNOG" id="ENOG502RE09">
    <property type="taxonomic scope" value="Eukaryota"/>
</dbReference>
<dbReference type="Pfam" id="PF18523">
    <property type="entry name" value="Sld3_N"/>
    <property type="match status" value="1"/>
</dbReference>
<dbReference type="HOGENOM" id="CLU_409479_0_0_1"/>
<name>J7RMW2_HUIN7</name>
<dbReference type="GeneID" id="34526618"/>
<dbReference type="GO" id="GO:0000775">
    <property type="term" value="C:chromosome, centromeric region"/>
    <property type="evidence" value="ECO:0007669"/>
    <property type="project" value="EnsemblFungi"/>
</dbReference>
<evidence type="ECO:0000313" key="4">
    <source>
        <dbReference type="EMBL" id="CCK70903.1"/>
    </source>
</evidence>
<keyword evidence="5" id="KW-1185">Reference proteome</keyword>
<dbReference type="STRING" id="1071383.J7RMW2"/>
<dbReference type="InterPro" id="IPR041393">
    <property type="entry name" value="Sld3_N"/>
</dbReference>
<feature type="region of interest" description="Disordered" evidence="1">
    <location>
        <begin position="655"/>
        <end position="707"/>
    </location>
</feature>